<keyword evidence="1" id="KW-0812">Transmembrane</keyword>
<dbReference type="InterPro" id="IPR007498">
    <property type="entry name" value="PqiA-like"/>
</dbReference>
<feature type="transmembrane region" description="Helical" evidence="1">
    <location>
        <begin position="74"/>
        <end position="94"/>
    </location>
</feature>
<name>A0A1T2KTT5_9GAMM</name>
<proteinExistence type="predicted"/>
<accession>A0A1T2KTT5</accession>
<dbReference type="AlphaFoldDB" id="A0A1T2KTT5"/>
<organism evidence="2 3">
    <name type="scientific">Solemya velesiana gill symbiont</name>
    <dbReference type="NCBI Taxonomy" id="1918948"/>
    <lineage>
        <taxon>Bacteria</taxon>
        <taxon>Pseudomonadati</taxon>
        <taxon>Pseudomonadota</taxon>
        <taxon>Gammaproteobacteria</taxon>
        <taxon>sulfur-oxidizing symbionts</taxon>
    </lineage>
</organism>
<gene>
    <name evidence="2" type="ORF">BOW51_08370</name>
</gene>
<keyword evidence="1" id="KW-1133">Transmembrane helix</keyword>
<protein>
    <submittedName>
        <fullName evidence="2">Paraquat-inducible membrane protein A</fullName>
    </submittedName>
</protein>
<comment type="caution">
    <text evidence="2">The sequence shown here is derived from an EMBL/GenBank/DDBJ whole genome shotgun (WGS) entry which is preliminary data.</text>
</comment>
<sequence>MITIEKFIFISNSFSVSSGVAELYRNGETLLFLIIGIFSILLPILKLLLLFMLTNPLRRKSEKMKRYLHLVHEYGRWSMLDVFVVAVMVVSVKLDAIAKVYVHSGLYAFGAAVLLTMLVTAWVVRLSYKAEPVNS</sequence>
<evidence type="ECO:0000313" key="2">
    <source>
        <dbReference type="EMBL" id="OOZ36211.1"/>
    </source>
</evidence>
<evidence type="ECO:0000313" key="3">
    <source>
        <dbReference type="Proteomes" id="UP000190896"/>
    </source>
</evidence>
<dbReference type="Proteomes" id="UP000190896">
    <property type="component" value="Unassembled WGS sequence"/>
</dbReference>
<dbReference type="EMBL" id="MPRJ01000050">
    <property type="protein sequence ID" value="OOZ36211.1"/>
    <property type="molecule type" value="Genomic_DNA"/>
</dbReference>
<feature type="transmembrane region" description="Helical" evidence="1">
    <location>
        <begin position="106"/>
        <end position="128"/>
    </location>
</feature>
<keyword evidence="1" id="KW-0472">Membrane</keyword>
<reference evidence="2 3" key="1">
    <citation type="submission" date="2016-11" db="EMBL/GenBank/DDBJ databases">
        <title>Mixed transmission modes and dynamic genome evolution in an obligate animal-bacterial symbiosis.</title>
        <authorList>
            <person name="Russell S.L."/>
            <person name="Corbett-Detig R.B."/>
            <person name="Cavanaugh C.M."/>
        </authorList>
    </citation>
    <scope>NUCLEOTIDE SEQUENCE [LARGE SCALE GENOMIC DNA]</scope>
    <source>
        <strain evidence="2">Se-Cadez</strain>
    </source>
</reference>
<evidence type="ECO:0000256" key="1">
    <source>
        <dbReference type="SAM" id="Phobius"/>
    </source>
</evidence>
<dbReference type="Pfam" id="PF04403">
    <property type="entry name" value="PqiA"/>
    <property type="match status" value="1"/>
</dbReference>
<keyword evidence="3" id="KW-1185">Reference proteome</keyword>
<feature type="transmembrane region" description="Helical" evidence="1">
    <location>
        <begin position="30"/>
        <end position="53"/>
    </location>
</feature>